<evidence type="ECO:0000259" key="8">
    <source>
        <dbReference type="PROSITE" id="PS51383"/>
    </source>
</evidence>
<dbReference type="GO" id="GO:0005524">
    <property type="term" value="F:ATP binding"/>
    <property type="evidence" value="ECO:0007669"/>
    <property type="project" value="UniProtKB-KW"/>
</dbReference>
<dbReference type="PROSITE" id="PS01050">
    <property type="entry name" value="YJEF_C_2"/>
    <property type="match status" value="1"/>
</dbReference>
<keyword evidence="7" id="KW-0812">Transmembrane</keyword>
<dbReference type="NCBIfam" id="TIGR00196">
    <property type="entry name" value="yjeF_cterm"/>
    <property type="match status" value="1"/>
</dbReference>
<dbReference type="GO" id="GO:0110051">
    <property type="term" value="P:metabolite repair"/>
    <property type="evidence" value="ECO:0007669"/>
    <property type="project" value="TreeGrafter"/>
</dbReference>
<feature type="domain" description="YjeF C-terminal" evidence="8">
    <location>
        <begin position="3"/>
        <end position="275"/>
    </location>
</feature>
<feature type="binding site" evidence="6">
    <location>
        <position position="99"/>
    </location>
    <ligand>
        <name>(6S)-NADPHX</name>
        <dbReference type="ChEBI" id="CHEBI:64076"/>
    </ligand>
</feature>
<dbReference type="GO" id="GO:0052856">
    <property type="term" value="F:NAD(P)HX epimerase activity"/>
    <property type="evidence" value="ECO:0007669"/>
    <property type="project" value="TreeGrafter"/>
</dbReference>
<dbReference type="PANTHER" id="PTHR12592">
    <property type="entry name" value="ATP-DEPENDENT (S)-NAD(P)H-HYDRATE DEHYDRATASE FAMILY MEMBER"/>
    <property type="match status" value="1"/>
</dbReference>
<comment type="catalytic activity">
    <reaction evidence="6">
        <text>(6S)-NADHX + ADP = AMP + phosphate + NADH + H(+)</text>
        <dbReference type="Rhea" id="RHEA:32223"/>
        <dbReference type="ChEBI" id="CHEBI:15378"/>
        <dbReference type="ChEBI" id="CHEBI:43474"/>
        <dbReference type="ChEBI" id="CHEBI:57945"/>
        <dbReference type="ChEBI" id="CHEBI:64074"/>
        <dbReference type="ChEBI" id="CHEBI:456215"/>
        <dbReference type="ChEBI" id="CHEBI:456216"/>
        <dbReference type="EC" id="4.2.1.136"/>
    </reaction>
</comment>
<dbReference type="Gene3D" id="3.40.1190.20">
    <property type="match status" value="1"/>
</dbReference>
<dbReference type="GO" id="GO:0046496">
    <property type="term" value="P:nicotinamide nucleotide metabolic process"/>
    <property type="evidence" value="ECO:0007669"/>
    <property type="project" value="UniProtKB-UniRule"/>
</dbReference>
<dbReference type="Pfam" id="PF01256">
    <property type="entry name" value="Carb_kinase"/>
    <property type="match status" value="1"/>
</dbReference>
<keyword evidence="7" id="KW-0472">Membrane</keyword>
<evidence type="ECO:0000256" key="5">
    <source>
        <dbReference type="ARBA" id="ARBA00023239"/>
    </source>
</evidence>
<evidence type="ECO:0000256" key="2">
    <source>
        <dbReference type="ARBA" id="ARBA00022840"/>
    </source>
</evidence>
<keyword evidence="2 6" id="KW-0067">ATP-binding</keyword>
<dbReference type="InterPro" id="IPR000631">
    <property type="entry name" value="CARKD"/>
</dbReference>
<name>E7C1L0_9GAMM</name>
<dbReference type="GO" id="GO:0052855">
    <property type="term" value="F:ADP-dependent NAD(P)H-hydrate dehydratase activity"/>
    <property type="evidence" value="ECO:0007669"/>
    <property type="project" value="UniProtKB-UniRule"/>
</dbReference>
<keyword evidence="3 6" id="KW-0521">NADP</keyword>
<evidence type="ECO:0000313" key="9">
    <source>
        <dbReference type="EMBL" id="ADI21334.1"/>
    </source>
</evidence>
<feature type="binding site" evidence="6">
    <location>
        <position position="218"/>
    </location>
    <ligand>
        <name>(6S)-NADPHX</name>
        <dbReference type="ChEBI" id="CHEBI:64076"/>
    </ligand>
</feature>
<evidence type="ECO:0000256" key="1">
    <source>
        <dbReference type="ARBA" id="ARBA00022741"/>
    </source>
</evidence>
<reference evidence="9" key="1">
    <citation type="submission" date="2010-01" db="EMBL/GenBank/DDBJ databases">
        <title>Genome fragments of uncultured bacteria from the North Pacific subtropical Gyre.</title>
        <authorList>
            <person name="Pham V.D."/>
            <person name="Delong E.F."/>
        </authorList>
    </citation>
    <scope>NUCLEOTIDE SEQUENCE</scope>
</reference>
<dbReference type="SUPFAM" id="SSF53613">
    <property type="entry name" value="Ribokinase-like"/>
    <property type="match status" value="1"/>
</dbReference>
<dbReference type="HAMAP" id="MF_01965">
    <property type="entry name" value="NADHX_dehydratase"/>
    <property type="match status" value="1"/>
</dbReference>
<dbReference type="InterPro" id="IPR029056">
    <property type="entry name" value="Ribokinase-like"/>
</dbReference>
<keyword evidence="4 6" id="KW-0520">NAD</keyword>
<protein>
    <recommendedName>
        <fullName evidence="6">ADP-dependent (S)-NAD(P)H-hydrate dehydratase</fullName>
        <ecNumber evidence="6">4.2.1.136</ecNumber>
    </recommendedName>
    <alternativeName>
        <fullName evidence="6">ADP-dependent NAD(P)HX dehydratase</fullName>
    </alternativeName>
</protein>
<proteinExistence type="inferred from homology"/>
<feature type="binding site" evidence="6">
    <location>
        <position position="152"/>
    </location>
    <ligand>
        <name>(6S)-NADPHX</name>
        <dbReference type="ChEBI" id="CHEBI:64076"/>
    </ligand>
</feature>
<keyword evidence="5 6" id="KW-0456">Lyase</keyword>
<dbReference type="InterPro" id="IPR017953">
    <property type="entry name" value="Carbohydrate_kinase_pred_CS"/>
</dbReference>
<comment type="similarity">
    <text evidence="6">Belongs to the NnrD/CARKD family.</text>
</comment>
<comment type="subunit">
    <text evidence="6">Homotetramer.</text>
</comment>
<dbReference type="EMBL" id="GU567951">
    <property type="protein sequence ID" value="ADI21334.1"/>
    <property type="molecule type" value="Genomic_DNA"/>
</dbReference>
<feature type="binding site" evidence="6">
    <location>
        <position position="217"/>
    </location>
    <ligand>
        <name>AMP</name>
        <dbReference type="ChEBI" id="CHEBI:456215"/>
    </ligand>
</feature>
<dbReference type="PROSITE" id="PS51383">
    <property type="entry name" value="YJEF_C_3"/>
    <property type="match status" value="1"/>
</dbReference>
<evidence type="ECO:0000256" key="7">
    <source>
        <dbReference type="SAM" id="Phobius"/>
    </source>
</evidence>
<feature type="binding site" evidence="6">
    <location>
        <begin position="189"/>
        <end position="193"/>
    </location>
    <ligand>
        <name>AMP</name>
        <dbReference type="ChEBI" id="CHEBI:456215"/>
    </ligand>
</feature>
<comment type="function">
    <text evidence="6">Catalyzes the dehydration of the S-form of NAD(P)HX at the expense of ADP, which is converted to AMP. Together with NAD(P)HX epimerase, which catalyzes the epimerization of the S- and R-forms, the enzyme allows the repair of both epimers of NAD(P)HX, a damaged form of NAD(P)H that is a result of enzymatic or heat-dependent hydration.</text>
</comment>
<dbReference type="EC" id="4.2.1.136" evidence="6"/>
<comment type="catalytic activity">
    <reaction evidence="6">
        <text>(6S)-NADPHX + ADP = AMP + phosphate + NADPH + H(+)</text>
        <dbReference type="Rhea" id="RHEA:32235"/>
        <dbReference type="ChEBI" id="CHEBI:15378"/>
        <dbReference type="ChEBI" id="CHEBI:43474"/>
        <dbReference type="ChEBI" id="CHEBI:57783"/>
        <dbReference type="ChEBI" id="CHEBI:64076"/>
        <dbReference type="ChEBI" id="CHEBI:456215"/>
        <dbReference type="ChEBI" id="CHEBI:456216"/>
        <dbReference type="EC" id="4.2.1.136"/>
    </reaction>
</comment>
<evidence type="ECO:0000256" key="6">
    <source>
        <dbReference type="HAMAP-Rule" id="MF_01965"/>
    </source>
</evidence>
<keyword evidence="1 6" id="KW-0547">Nucleotide-binding</keyword>
<dbReference type="PANTHER" id="PTHR12592:SF0">
    <property type="entry name" value="ATP-DEPENDENT (S)-NAD(P)H-HYDRATE DEHYDRATASE"/>
    <property type="match status" value="1"/>
</dbReference>
<feature type="transmembrane region" description="Helical" evidence="7">
    <location>
        <begin position="21"/>
        <end position="42"/>
    </location>
</feature>
<gene>
    <name evidence="6" type="primary">nnrD</name>
</gene>
<accession>E7C1L0</accession>
<feature type="binding site" evidence="6">
    <location>
        <position position="38"/>
    </location>
    <ligand>
        <name>(6S)-NADPHX</name>
        <dbReference type="ChEBI" id="CHEBI:64076"/>
    </ligand>
</feature>
<sequence length="275" mass="29217">MEKKVRSILKKLKRIPNANKHSFGHVLVVAGNIGFGGAGILASTAAISCGAGLVSLATRSENVTAALSFCPEVMAKPVNSGQDLDDHLLNPSVLCIGPGLGTNAWSEQVLYKSLHAAKKRNLPILIDADGLNLLPKILDFKIPRKNLIITPHEGEAARLLKANKISSQKNRKIMAKKLFDLYPGTVVLKGKETIVYYGGSFSVCPAGNPGMAVGGMGDVLSGMISGYLAQGLSSKEASILGVFHHAVACDSLQENYGQRSLRPSILLDHLVDLEL</sequence>
<keyword evidence="7" id="KW-1133">Transmembrane helix</keyword>
<evidence type="ECO:0000256" key="4">
    <source>
        <dbReference type="ARBA" id="ARBA00023027"/>
    </source>
</evidence>
<evidence type="ECO:0000256" key="3">
    <source>
        <dbReference type="ARBA" id="ARBA00022857"/>
    </source>
</evidence>
<dbReference type="CDD" id="cd01171">
    <property type="entry name" value="YXKO-related"/>
    <property type="match status" value="1"/>
</dbReference>
<organism evidence="9">
    <name type="scientific">uncultured gamma proteobacterium HF0010_10D20</name>
    <dbReference type="NCBI Taxonomy" id="723561"/>
    <lineage>
        <taxon>Bacteria</taxon>
        <taxon>Pseudomonadati</taxon>
        <taxon>Pseudomonadota</taxon>
        <taxon>Gammaproteobacteria</taxon>
        <taxon>environmental samples</taxon>
    </lineage>
</organism>
<comment type="cofactor">
    <cofactor evidence="6">
        <name>Mg(2+)</name>
        <dbReference type="ChEBI" id="CHEBI:18420"/>
    </cofactor>
</comment>
<dbReference type="AlphaFoldDB" id="E7C1L0"/>